<dbReference type="EMBL" id="MN739370">
    <property type="protein sequence ID" value="QHT01361.1"/>
    <property type="molecule type" value="Genomic_DNA"/>
</dbReference>
<evidence type="ECO:0000313" key="1">
    <source>
        <dbReference type="EMBL" id="QHT01361.1"/>
    </source>
</evidence>
<protein>
    <recommendedName>
        <fullName evidence="2">F-box domain-containing protein</fullName>
    </recommendedName>
</protein>
<dbReference type="AlphaFoldDB" id="A0A6C0CA92"/>
<organism evidence="1">
    <name type="scientific">viral metagenome</name>
    <dbReference type="NCBI Taxonomy" id="1070528"/>
    <lineage>
        <taxon>unclassified sequences</taxon>
        <taxon>metagenomes</taxon>
        <taxon>organismal metagenomes</taxon>
    </lineage>
</organism>
<name>A0A6C0CA92_9ZZZZ</name>
<reference evidence="1" key="1">
    <citation type="journal article" date="2020" name="Nature">
        <title>Giant virus diversity and host interactions through global metagenomics.</title>
        <authorList>
            <person name="Schulz F."/>
            <person name="Roux S."/>
            <person name="Paez-Espino D."/>
            <person name="Jungbluth S."/>
            <person name="Walsh D.A."/>
            <person name="Denef V.J."/>
            <person name="McMahon K.D."/>
            <person name="Konstantinidis K.T."/>
            <person name="Eloe-Fadrosh E.A."/>
            <person name="Kyrpides N.C."/>
            <person name="Woyke T."/>
        </authorList>
    </citation>
    <scope>NUCLEOTIDE SEQUENCE</scope>
    <source>
        <strain evidence="1">GVMAG-M-3300020192-26</strain>
    </source>
</reference>
<sequence>MDHILYDDIFEELKQWLRPIDLYNLVQTCKSYRKMITMKDIKTSTIHEIDRRLCAIFGSDYDKFELVLKNSNAVVVGSLITQCILGEKWDDDIHIIVDSNELNYSFNETTRKFMFQEEDYKPGNVSDMKIIEYISLKFGSNFIFDTHHKIYNVALYIRGKNIMIDDISQIVYKERQKYDICKNTYRLGESLQYMHIHQINKIFTKHTNFYPDCALHKKYKARGFSFYDADDKIMPDRDIWRKMNIDIIKVTPCDNKSPEERLQILTKQEHGYVHKNYILVSGSSPEEDLYSVYRYPTPQGYIVSCFGESKKDCLFQEMYSGVEHLHYFYGINQTLFVINTCTDVNDPTNFL</sequence>
<accession>A0A6C0CA92</accession>
<evidence type="ECO:0008006" key="2">
    <source>
        <dbReference type="Google" id="ProtNLM"/>
    </source>
</evidence>
<proteinExistence type="predicted"/>